<dbReference type="OrthoDB" id="3468019at2759"/>
<proteinExistence type="predicted"/>
<name>A0A4Z0YUG5_9PEZI</name>
<reference evidence="1 2" key="1">
    <citation type="submission" date="2019-03" db="EMBL/GenBank/DDBJ databases">
        <title>Draft genome sequence of Xylaria hypoxylon DSM 108379, a ubiquitous saprotrophic-parasitic fungi on hardwood.</title>
        <authorList>
            <person name="Buettner E."/>
            <person name="Leonhardt S."/>
            <person name="Gebauer A.M."/>
            <person name="Liers C."/>
            <person name="Hofrichter M."/>
            <person name="Kellner H."/>
        </authorList>
    </citation>
    <scope>NUCLEOTIDE SEQUENCE [LARGE SCALE GENOMIC DNA]</scope>
    <source>
        <strain evidence="1 2">DSM 108379</strain>
    </source>
</reference>
<gene>
    <name evidence="1" type="ORF">E0Z10_g1030</name>
</gene>
<dbReference type="SUPFAM" id="SSF54427">
    <property type="entry name" value="NTF2-like"/>
    <property type="match status" value="1"/>
</dbReference>
<comment type="caution">
    <text evidence="1">The sequence shown here is derived from an EMBL/GenBank/DDBJ whole genome shotgun (WGS) entry which is preliminary data.</text>
</comment>
<evidence type="ECO:0008006" key="3">
    <source>
        <dbReference type="Google" id="ProtNLM"/>
    </source>
</evidence>
<dbReference type="InterPro" id="IPR032710">
    <property type="entry name" value="NTF2-like_dom_sf"/>
</dbReference>
<keyword evidence="2" id="KW-1185">Reference proteome</keyword>
<accession>A0A4Z0YUG5</accession>
<sequence length="153" mass="17706">MGMMDYVVTYPAGIVVDERVKKFISSFYEVSDDPSRNGEWVNYFTPDASLVMGDKKARGIRDIRTLRESMWEKIKSRRHKLDKVFPAAFALPEHESERQFEYMIYGSVDLELKGGEKMAGQWAGRAVLRDDEGRLKYAFYQVYIHTYVGTATP</sequence>
<dbReference type="EMBL" id="SKBN01000010">
    <property type="protein sequence ID" value="TGJ87714.1"/>
    <property type="molecule type" value="Genomic_DNA"/>
</dbReference>
<evidence type="ECO:0000313" key="1">
    <source>
        <dbReference type="EMBL" id="TGJ87714.1"/>
    </source>
</evidence>
<dbReference type="Proteomes" id="UP000297716">
    <property type="component" value="Unassembled WGS sequence"/>
</dbReference>
<evidence type="ECO:0000313" key="2">
    <source>
        <dbReference type="Proteomes" id="UP000297716"/>
    </source>
</evidence>
<dbReference type="AlphaFoldDB" id="A0A4Z0YUG5"/>
<protein>
    <recommendedName>
        <fullName evidence="3">SnoaL-like domain-containing protein</fullName>
    </recommendedName>
</protein>
<dbReference type="PANTHER" id="PTHR39401:SF1">
    <property type="entry name" value="SNOAL-LIKE DOMAIN-CONTAINING PROTEIN"/>
    <property type="match status" value="1"/>
</dbReference>
<dbReference type="PANTHER" id="PTHR39401">
    <property type="entry name" value="SNOAL-LIKE DOMAIN-CONTAINING PROTEIN"/>
    <property type="match status" value="1"/>
</dbReference>
<organism evidence="1 2">
    <name type="scientific">Xylaria hypoxylon</name>
    <dbReference type="NCBI Taxonomy" id="37992"/>
    <lineage>
        <taxon>Eukaryota</taxon>
        <taxon>Fungi</taxon>
        <taxon>Dikarya</taxon>
        <taxon>Ascomycota</taxon>
        <taxon>Pezizomycotina</taxon>
        <taxon>Sordariomycetes</taxon>
        <taxon>Xylariomycetidae</taxon>
        <taxon>Xylariales</taxon>
        <taxon>Xylariaceae</taxon>
        <taxon>Xylaria</taxon>
    </lineage>
</organism>
<dbReference type="STRING" id="37992.A0A4Z0YUG5"/>